<dbReference type="EC" id="6.1.1.6" evidence="13"/>
<name>D3LWW3_9FIRM</name>
<dbReference type="NCBIfam" id="TIGR00499">
    <property type="entry name" value="lysS_bact"/>
    <property type="match status" value="1"/>
</dbReference>
<reference evidence="17" key="1">
    <citation type="submission" date="2009-12" db="EMBL/GenBank/DDBJ databases">
        <title>Sequence of Clostridiales genomosp. BVAB3 str. UPII9-5.</title>
        <authorList>
            <person name="Madupu R."/>
            <person name="Durkin A.S."/>
            <person name="Torralba M."/>
            <person name="Methe B."/>
            <person name="Sutton G.G."/>
            <person name="Strausberg R.L."/>
            <person name="Nelson K.E."/>
        </authorList>
    </citation>
    <scope>NUCLEOTIDE SEQUENCE [LARGE SCALE GENOMIC DNA]</scope>
    <source>
        <strain evidence="17">28L</strain>
    </source>
</reference>
<comment type="caution">
    <text evidence="16">The sequence shown here is derived from an EMBL/GenBank/DDBJ whole genome shotgun (WGS) entry which is preliminary data.</text>
</comment>
<dbReference type="CDD" id="cd04322">
    <property type="entry name" value="LysRS_N"/>
    <property type="match status" value="1"/>
</dbReference>
<protein>
    <recommendedName>
        <fullName evidence="13">Lysine--tRNA ligase</fullName>
        <ecNumber evidence="13">6.1.1.6</ecNumber>
    </recommendedName>
    <alternativeName>
        <fullName evidence="13">Lysyl-tRNA synthetase</fullName>
        <shortName evidence="13">LysRS</shortName>
    </alternativeName>
</protein>
<evidence type="ECO:0000256" key="11">
    <source>
        <dbReference type="ARBA" id="ARBA00023146"/>
    </source>
</evidence>
<evidence type="ECO:0000256" key="7">
    <source>
        <dbReference type="ARBA" id="ARBA00022741"/>
    </source>
</evidence>
<dbReference type="GO" id="GO:0000287">
    <property type="term" value="F:magnesium ion binding"/>
    <property type="evidence" value="ECO:0007669"/>
    <property type="project" value="UniProtKB-UniRule"/>
</dbReference>
<dbReference type="CDD" id="cd00775">
    <property type="entry name" value="LysRS_core"/>
    <property type="match status" value="1"/>
</dbReference>
<feature type="binding site" evidence="13">
    <location>
        <position position="418"/>
    </location>
    <ligand>
        <name>Mg(2+)</name>
        <dbReference type="ChEBI" id="CHEBI:18420"/>
        <label>2</label>
    </ligand>
</feature>
<keyword evidence="8 13" id="KW-0067">ATP-binding</keyword>
<evidence type="ECO:0000256" key="9">
    <source>
        <dbReference type="ARBA" id="ARBA00022842"/>
    </source>
</evidence>
<dbReference type="PROSITE" id="PS50862">
    <property type="entry name" value="AA_TRNA_LIGASE_II"/>
    <property type="match status" value="1"/>
</dbReference>
<dbReference type="GO" id="GO:0005524">
    <property type="term" value="F:ATP binding"/>
    <property type="evidence" value="ECO:0007669"/>
    <property type="project" value="UniProtKB-UniRule"/>
</dbReference>
<dbReference type="Gene3D" id="2.40.50.140">
    <property type="entry name" value="Nucleic acid-binding proteins"/>
    <property type="match status" value="1"/>
</dbReference>
<dbReference type="RefSeq" id="WP_009381474.1">
    <property type="nucleotide sequence ID" value="NZ_ADGP01000033.1"/>
</dbReference>
<dbReference type="SUPFAM" id="SSF55681">
    <property type="entry name" value="Class II aaRS and biotin synthetases"/>
    <property type="match status" value="1"/>
</dbReference>
<proteinExistence type="inferred from homology"/>
<dbReference type="OrthoDB" id="9801152at2"/>
<evidence type="ECO:0000256" key="5">
    <source>
        <dbReference type="ARBA" id="ARBA00022598"/>
    </source>
</evidence>
<dbReference type="Proteomes" id="UP000003242">
    <property type="component" value="Unassembled WGS sequence"/>
</dbReference>
<dbReference type="Pfam" id="PF00152">
    <property type="entry name" value="tRNA-synt_2"/>
    <property type="match status" value="1"/>
</dbReference>
<evidence type="ECO:0000256" key="13">
    <source>
        <dbReference type="HAMAP-Rule" id="MF_00252"/>
    </source>
</evidence>
<evidence type="ECO:0000313" key="16">
    <source>
        <dbReference type="EMBL" id="EFD93350.1"/>
    </source>
</evidence>
<evidence type="ECO:0000256" key="12">
    <source>
        <dbReference type="ARBA" id="ARBA00048573"/>
    </source>
</evidence>
<comment type="catalytic activity">
    <reaction evidence="12 13 14">
        <text>tRNA(Lys) + L-lysine + ATP = L-lysyl-tRNA(Lys) + AMP + diphosphate</text>
        <dbReference type="Rhea" id="RHEA:20792"/>
        <dbReference type="Rhea" id="RHEA-COMP:9696"/>
        <dbReference type="Rhea" id="RHEA-COMP:9697"/>
        <dbReference type="ChEBI" id="CHEBI:30616"/>
        <dbReference type="ChEBI" id="CHEBI:32551"/>
        <dbReference type="ChEBI" id="CHEBI:33019"/>
        <dbReference type="ChEBI" id="CHEBI:78442"/>
        <dbReference type="ChEBI" id="CHEBI:78529"/>
        <dbReference type="ChEBI" id="CHEBI:456215"/>
        <dbReference type="EC" id="6.1.1.6"/>
    </reaction>
</comment>
<evidence type="ECO:0000259" key="15">
    <source>
        <dbReference type="PROSITE" id="PS50862"/>
    </source>
</evidence>
<accession>D3LWW3</accession>
<evidence type="ECO:0000256" key="6">
    <source>
        <dbReference type="ARBA" id="ARBA00022723"/>
    </source>
</evidence>
<dbReference type="InterPro" id="IPR012340">
    <property type="entry name" value="NA-bd_OB-fold"/>
</dbReference>
<evidence type="ECO:0000256" key="10">
    <source>
        <dbReference type="ARBA" id="ARBA00022917"/>
    </source>
</evidence>
<dbReference type="STRING" id="699218.HMPREF0889_0773"/>
<dbReference type="PANTHER" id="PTHR42918">
    <property type="entry name" value="LYSYL-TRNA SYNTHETASE"/>
    <property type="match status" value="1"/>
</dbReference>
<dbReference type="EMBL" id="ADGP01000033">
    <property type="protein sequence ID" value="EFD93350.1"/>
    <property type="molecule type" value="Genomic_DNA"/>
</dbReference>
<gene>
    <name evidence="13 16" type="primary">lysS</name>
    <name evidence="16" type="ORF">HMPREF0889_0773</name>
</gene>
<evidence type="ECO:0000256" key="3">
    <source>
        <dbReference type="ARBA" id="ARBA00011738"/>
    </source>
</evidence>
<comment type="cofactor">
    <cofactor evidence="13 14">
        <name>Mg(2+)</name>
        <dbReference type="ChEBI" id="CHEBI:18420"/>
    </cofactor>
    <text evidence="13 14">Binds 3 Mg(2+) ions per subunit.</text>
</comment>
<dbReference type="FunFam" id="3.30.930.10:FF:000001">
    <property type="entry name" value="Lysine--tRNA ligase"/>
    <property type="match status" value="1"/>
</dbReference>
<dbReference type="InterPro" id="IPR002313">
    <property type="entry name" value="Lys-tRNA-ligase_II"/>
</dbReference>
<organism evidence="16 17">
    <name type="scientific">Megasphaera lornae</name>
    <dbReference type="NCBI Taxonomy" id="1000568"/>
    <lineage>
        <taxon>Bacteria</taxon>
        <taxon>Bacillati</taxon>
        <taxon>Bacillota</taxon>
        <taxon>Negativicutes</taxon>
        <taxon>Veillonellales</taxon>
        <taxon>Veillonellaceae</taxon>
        <taxon>Megasphaera</taxon>
    </lineage>
</organism>
<dbReference type="InterPro" id="IPR004364">
    <property type="entry name" value="Aa-tRNA-synt_II"/>
</dbReference>
<dbReference type="GO" id="GO:0005829">
    <property type="term" value="C:cytosol"/>
    <property type="evidence" value="ECO:0007669"/>
    <property type="project" value="TreeGrafter"/>
</dbReference>
<dbReference type="InterPro" id="IPR006195">
    <property type="entry name" value="aa-tRNA-synth_II"/>
</dbReference>
<feature type="binding site" evidence="13">
    <location>
        <position position="411"/>
    </location>
    <ligand>
        <name>Mg(2+)</name>
        <dbReference type="ChEBI" id="CHEBI:18420"/>
        <label>1</label>
    </ligand>
</feature>
<feature type="domain" description="Aminoacyl-transfer RNA synthetases class-II family profile" evidence="15">
    <location>
        <begin position="184"/>
        <end position="499"/>
    </location>
</feature>
<dbReference type="GO" id="GO:0000049">
    <property type="term" value="F:tRNA binding"/>
    <property type="evidence" value="ECO:0007669"/>
    <property type="project" value="TreeGrafter"/>
</dbReference>
<keyword evidence="5 13" id="KW-0436">Ligase</keyword>
<dbReference type="PANTHER" id="PTHR42918:SF15">
    <property type="entry name" value="LYSINE--TRNA LIGASE, CHLOROPLASTIC_MITOCHONDRIAL"/>
    <property type="match status" value="1"/>
</dbReference>
<comment type="subcellular location">
    <subcellularLocation>
        <location evidence="1 13">Cytoplasm</location>
    </subcellularLocation>
</comment>
<dbReference type="Pfam" id="PF01336">
    <property type="entry name" value="tRNA_anti-codon"/>
    <property type="match status" value="1"/>
</dbReference>
<keyword evidence="6 13" id="KW-0479">Metal-binding</keyword>
<dbReference type="InterPro" id="IPR018149">
    <property type="entry name" value="Lys-tRNA-synth_II_C"/>
</dbReference>
<dbReference type="eggNOG" id="COG1190">
    <property type="taxonomic scope" value="Bacteria"/>
</dbReference>
<feature type="binding site" evidence="13">
    <location>
        <position position="418"/>
    </location>
    <ligand>
        <name>Mg(2+)</name>
        <dbReference type="ChEBI" id="CHEBI:18420"/>
        <label>1</label>
    </ligand>
</feature>
<sequence length="510" mass="58177">MADTKHTDTTAADIEKLNDQMHVRREKMEQFAAAGVYPFGEKYEWDHHAADVKQAATTLETAATVVRLAGRLMAIRRHGKTAFCVLRDISGEIQVYFRKDLLGEDSYTLFKLLDIGDIIGVEGTVFTTHTGETTIRVSDWKLLTKALRPLPEKFHGLTDKETRYRQRYLDLIVNPEVKDTFIKRSKIIKGIRRYLDERGFLEVETPMLHTIAGGAAARPFKTYHHALDMDMYLRIAPELHLKRLLVGGLERVYEMNRCFRNEGIDTRHNPEFTTVELYQAFGDLEDVIAITEDIVATLAKQLYGTTKITYLDTEIDLTPPWKRMTMIEAVAEFTGKDFTGVTDLAAAQAIADELQVPYGKFDGIGKIINACFEEYVEEKLIQPTIITGHPLEISPLTKQQRENPLLTYRFEAFIYGRELANGFSELNDPLDQRRRFTAQMEERERGDDEAHQMDEDYCRALEYGLPPTGGLGIGIDRLVMFLTDSASIRDVLLFPTMKPIGKEDEENQGF</sequence>
<keyword evidence="4 13" id="KW-0963">Cytoplasm</keyword>
<comment type="similarity">
    <text evidence="2 13">Belongs to the class-II aminoacyl-tRNA synthetase family.</text>
</comment>
<keyword evidence="11 13" id="KW-0030">Aminoacyl-tRNA synthetase</keyword>
<evidence type="ECO:0000256" key="14">
    <source>
        <dbReference type="RuleBase" id="RU000336"/>
    </source>
</evidence>
<keyword evidence="10 13" id="KW-0648">Protein biosynthesis</keyword>
<dbReference type="GO" id="GO:0004824">
    <property type="term" value="F:lysine-tRNA ligase activity"/>
    <property type="evidence" value="ECO:0007669"/>
    <property type="project" value="UniProtKB-UniRule"/>
</dbReference>
<keyword evidence="9 13" id="KW-0460">Magnesium</keyword>
<keyword evidence="7 13" id="KW-0547">Nucleotide-binding</keyword>
<evidence type="ECO:0000256" key="8">
    <source>
        <dbReference type="ARBA" id="ARBA00022840"/>
    </source>
</evidence>
<dbReference type="SUPFAM" id="SSF50249">
    <property type="entry name" value="Nucleic acid-binding proteins"/>
    <property type="match status" value="1"/>
</dbReference>
<evidence type="ECO:0000256" key="1">
    <source>
        <dbReference type="ARBA" id="ARBA00004496"/>
    </source>
</evidence>
<dbReference type="InterPro" id="IPR004365">
    <property type="entry name" value="NA-bd_OB_tRNA"/>
</dbReference>
<dbReference type="InterPro" id="IPR045864">
    <property type="entry name" value="aa-tRNA-synth_II/BPL/LPL"/>
</dbReference>
<dbReference type="PRINTS" id="PR00982">
    <property type="entry name" value="TRNASYNTHLYS"/>
</dbReference>
<evidence type="ECO:0000256" key="2">
    <source>
        <dbReference type="ARBA" id="ARBA00008226"/>
    </source>
</evidence>
<dbReference type="Gene3D" id="3.30.930.10">
    <property type="entry name" value="Bira Bifunctional Protein, Domain 2"/>
    <property type="match status" value="1"/>
</dbReference>
<evidence type="ECO:0000256" key="4">
    <source>
        <dbReference type="ARBA" id="ARBA00022490"/>
    </source>
</evidence>
<dbReference type="GO" id="GO:0006430">
    <property type="term" value="P:lysyl-tRNA aminoacylation"/>
    <property type="evidence" value="ECO:0007669"/>
    <property type="project" value="UniProtKB-UniRule"/>
</dbReference>
<comment type="subunit">
    <text evidence="3 13">Homodimer.</text>
</comment>
<dbReference type="FunFam" id="2.40.50.140:FF:000024">
    <property type="entry name" value="Lysine--tRNA ligase"/>
    <property type="match status" value="1"/>
</dbReference>
<evidence type="ECO:0000313" key="17">
    <source>
        <dbReference type="Proteomes" id="UP000003242"/>
    </source>
</evidence>
<dbReference type="GO" id="GO:0140096">
    <property type="term" value="F:catalytic activity, acting on a protein"/>
    <property type="evidence" value="ECO:0007669"/>
    <property type="project" value="UniProtKB-ARBA"/>
</dbReference>
<dbReference type="GO" id="GO:0016740">
    <property type="term" value="F:transferase activity"/>
    <property type="evidence" value="ECO:0007669"/>
    <property type="project" value="UniProtKB-ARBA"/>
</dbReference>
<dbReference type="NCBIfam" id="NF001756">
    <property type="entry name" value="PRK00484.1"/>
    <property type="match status" value="1"/>
</dbReference>
<dbReference type="AlphaFoldDB" id="D3LWW3"/>
<dbReference type="HAMAP" id="MF_00252">
    <property type="entry name" value="Lys_tRNA_synth_class2"/>
    <property type="match status" value="1"/>
</dbReference>
<dbReference type="InterPro" id="IPR044136">
    <property type="entry name" value="Lys-tRNA-ligase_II_N"/>
</dbReference>